<keyword evidence="3" id="KW-1185">Reference proteome</keyword>
<evidence type="ECO:0000313" key="2">
    <source>
        <dbReference type="EMBL" id="ADH93229.1"/>
    </source>
</evidence>
<dbReference type="AlphaFoldDB" id="D7BKP9"/>
<dbReference type="InterPro" id="IPR007848">
    <property type="entry name" value="Small_mtfrase_dom"/>
</dbReference>
<dbReference type="SUPFAM" id="SSF53335">
    <property type="entry name" value="S-adenosyl-L-methionine-dependent methyltransferases"/>
    <property type="match status" value="1"/>
</dbReference>
<organism evidence="2 3">
    <name type="scientific">Arcanobacterium haemolyticum (strain ATCC 9345 / DSM 20595 / CCM 5947 / CCUG 17215 / LMG 16163 / NBRC 15585 / NCTC 8452 / 11018)</name>
    <dbReference type="NCBI Taxonomy" id="644284"/>
    <lineage>
        <taxon>Bacteria</taxon>
        <taxon>Bacillati</taxon>
        <taxon>Actinomycetota</taxon>
        <taxon>Actinomycetes</taxon>
        <taxon>Actinomycetales</taxon>
        <taxon>Actinomycetaceae</taxon>
        <taxon>Arcanobacterium</taxon>
    </lineage>
</organism>
<reference evidence="2 3" key="1">
    <citation type="journal article" date="2010" name="Stand. Genomic Sci.">
        <title>Complete genome sequence of Arcanobacterium haemolyticum type strain (11018).</title>
        <authorList>
            <person name="Yasawong M."/>
            <person name="Teshima H."/>
            <person name="Lapidus A."/>
            <person name="Nolan M."/>
            <person name="Lucas S."/>
            <person name="Glavina Del Rio T."/>
            <person name="Tice H."/>
            <person name="Cheng J."/>
            <person name="Bruce D."/>
            <person name="Detter C."/>
            <person name="Tapia R."/>
            <person name="Han C."/>
            <person name="Goodwin L."/>
            <person name="Pitluck S."/>
            <person name="Liolios K."/>
            <person name="Ivanova N."/>
            <person name="Mavromatis K."/>
            <person name="Mikhailova N."/>
            <person name="Pati A."/>
            <person name="Chen A."/>
            <person name="Palaniappan K."/>
            <person name="Land M."/>
            <person name="Hauser L."/>
            <person name="Chang Y."/>
            <person name="Jeffries C."/>
            <person name="Rohde M."/>
            <person name="Sikorski J."/>
            <person name="Pukall R."/>
            <person name="Goker M."/>
            <person name="Woyke T."/>
            <person name="Bristow J."/>
            <person name="Eisen J."/>
            <person name="Markowitz V."/>
            <person name="Hugenholtz P."/>
            <person name="Kyrpides N."/>
            <person name="Klenk H."/>
        </authorList>
    </citation>
    <scope>NUCLEOTIDE SEQUENCE [LARGE SCALE GENOMIC DNA]</scope>
    <source>
        <strain evidence="3">ATCC 9345 / DSM 20595 / CCUG 17215 / LMG 16163 / NBRC 15585 / NCTC 8452 / 11018</strain>
    </source>
</reference>
<dbReference type="InterPro" id="IPR029063">
    <property type="entry name" value="SAM-dependent_MTases_sf"/>
</dbReference>
<dbReference type="Proteomes" id="UP000000376">
    <property type="component" value="Chromosome"/>
</dbReference>
<dbReference type="HOGENOM" id="CLU_751519_0_0_11"/>
<dbReference type="Gene3D" id="3.40.50.150">
    <property type="entry name" value="Vaccinia Virus protein VP39"/>
    <property type="match status" value="1"/>
</dbReference>
<dbReference type="eggNOG" id="COG4123">
    <property type="taxonomic scope" value="Bacteria"/>
</dbReference>
<evidence type="ECO:0000313" key="3">
    <source>
        <dbReference type="Proteomes" id="UP000000376"/>
    </source>
</evidence>
<dbReference type="KEGG" id="ahe:Arch_1534"/>
<protein>
    <submittedName>
        <fullName evidence="2">Methylase of polypeptide chain release factors-like protein</fullName>
    </submittedName>
</protein>
<keyword evidence="2" id="KW-0489">Methyltransferase</keyword>
<dbReference type="CDD" id="cd02440">
    <property type="entry name" value="AdoMet_MTases"/>
    <property type="match status" value="1"/>
</dbReference>
<dbReference type="EMBL" id="CP002045">
    <property type="protein sequence ID" value="ADH93229.1"/>
    <property type="molecule type" value="Genomic_DNA"/>
</dbReference>
<name>D7BKP9_ARCHD</name>
<dbReference type="Pfam" id="PF05175">
    <property type="entry name" value="MTS"/>
    <property type="match status" value="1"/>
</dbReference>
<accession>D7BKP9</accession>
<proteinExistence type="predicted"/>
<dbReference type="OrthoDB" id="9800643at2"/>
<gene>
    <name evidence="2" type="ordered locus">Arch_1534</name>
</gene>
<sequence>MKQISELVGCLRPELLPKSSGQQWNYLLHLDGFIAFLTSLDFHTYPQEHISHFLEHLNDPLKADLELFCLGKDVEQSRLNPQLKKFLKTLEPSGLIRQENNNSFTMYPYSIYVVDGLIYVADIPNAMMNVYFGLDSLALSRRCHVEYLPGTKFLDLCGGPGIQGLLAAKAGAYVESVEINPIASNVSLLNATLNNLKQRYSIHEMSLHSFSSQLQHTKYQRIVANPPLVPIPDEFTYNRPGHGGVDGLQVTKSILEFAPKLIADHGTCTLIGMCGGNEDGPAILDLLDLLSVDPQLQVILCVLSEVDALNNSNWLNYLTTSLTCYGHKNLDKKAIAEIYQQHNVSKYSPTLSILHEALKEALTVTHHK</sequence>
<evidence type="ECO:0000259" key="1">
    <source>
        <dbReference type="Pfam" id="PF05175"/>
    </source>
</evidence>
<feature type="domain" description="Methyltransferase small" evidence="1">
    <location>
        <begin position="150"/>
        <end position="228"/>
    </location>
</feature>
<dbReference type="GO" id="GO:0032259">
    <property type="term" value="P:methylation"/>
    <property type="evidence" value="ECO:0007669"/>
    <property type="project" value="UniProtKB-KW"/>
</dbReference>
<keyword evidence="2" id="KW-0808">Transferase</keyword>
<dbReference type="RefSeq" id="WP_013170719.1">
    <property type="nucleotide sequence ID" value="NC_014218.1"/>
</dbReference>
<dbReference type="GO" id="GO:0008168">
    <property type="term" value="F:methyltransferase activity"/>
    <property type="evidence" value="ECO:0007669"/>
    <property type="project" value="UniProtKB-KW"/>
</dbReference>